<protein>
    <submittedName>
        <fullName evidence="1">Uncharacterized protein</fullName>
    </submittedName>
</protein>
<organism evidence="1 2">
    <name type="scientific">Campylobacter gastrosuis</name>
    <dbReference type="NCBI Taxonomy" id="2974576"/>
    <lineage>
        <taxon>Bacteria</taxon>
        <taxon>Pseudomonadati</taxon>
        <taxon>Campylobacterota</taxon>
        <taxon>Epsilonproteobacteria</taxon>
        <taxon>Campylobacterales</taxon>
        <taxon>Campylobacteraceae</taxon>
        <taxon>Campylobacter</taxon>
    </lineage>
</organism>
<evidence type="ECO:0000313" key="2">
    <source>
        <dbReference type="Proteomes" id="UP001173801"/>
    </source>
</evidence>
<accession>A0ABT7HPL4</accession>
<gene>
    <name evidence="1" type="ORF">NYG85_05635</name>
</gene>
<reference evidence="1" key="2">
    <citation type="journal article" date="2023" name="Microorganisms">
        <title>Isolation and Genomic Characteristics of Cat-Borne Campylobacter felis sp. nov. and Sheep-Borne Campylobacter ovis sp. nov.</title>
        <authorList>
            <person name="Wang H."/>
            <person name="Li Y."/>
            <person name="Gu Y."/>
            <person name="Zhou G."/>
            <person name="Chen X."/>
            <person name="Zhang X."/>
            <person name="Shao Z."/>
            <person name="Zhang J."/>
            <person name="Zhang M."/>
        </authorList>
    </citation>
    <scope>NUCLEOTIDE SEQUENCE</scope>
    <source>
        <strain evidence="1">PS10</strain>
    </source>
</reference>
<name>A0ABT7HPL4_9BACT</name>
<dbReference type="Proteomes" id="UP001173801">
    <property type="component" value="Unassembled WGS sequence"/>
</dbReference>
<comment type="caution">
    <text evidence="1">The sequence shown here is derived from an EMBL/GenBank/DDBJ whole genome shotgun (WGS) entry which is preliminary data.</text>
</comment>
<dbReference type="EMBL" id="JANURM010000004">
    <property type="protein sequence ID" value="MDL0088852.1"/>
    <property type="molecule type" value="Genomic_DNA"/>
</dbReference>
<dbReference type="RefSeq" id="WP_284937508.1">
    <property type="nucleotide sequence ID" value="NZ_JANURM010000004.1"/>
</dbReference>
<evidence type="ECO:0000313" key="1">
    <source>
        <dbReference type="EMBL" id="MDL0088852.1"/>
    </source>
</evidence>
<reference evidence="1" key="1">
    <citation type="submission" date="2022-08" db="EMBL/GenBank/DDBJ databases">
        <authorList>
            <person name="Wang H."/>
        </authorList>
    </citation>
    <scope>NUCLEOTIDE SEQUENCE</scope>
    <source>
        <strain evidence="1">PS10</strain>
    </source>
</reference>
<dbReference type="SUPFAM" id="SSF89155">
    <property type="entry name" value="TorD-like"/>
    <property type="match status" value="1"/>
</dbReference>
<proteinExistence type="predicted"/>
<dbReference type="InterPro" id="IPR036411">
    <property type="entry name" value="TorD-like_sf"/>
</dbReference>
<keyword evidence="2" id="KW-1185">Reference proteome</keyword>
<sequence>MARTACILSQNPLNNESLEALNALKNFDFNRFKTEQNSVLFDLSYINVPLNVSFYEEGRDDGTARLRVIEILKQSPYRRDFERCKDSEDFVGFVFLLMATFLKDEISTANTLSTELFKSVINGFVDEFLSMLKRIKRQNFLKILPLFLSILSDPNA</sequence>